<dbReference type="Pfam" id="PF00171">
    <property type="entry name" value="Aldedh"/>
    <property type="match status" value="1"/>
</dbReference>
<evidence type="ECO:0000313" key="10">
    <source>
        <dbReference type="Proteomes" id="UP000018211"/>
    </source>
</evidence>
<dbReference type="EMBL" id="CAOF01000124">
    <property type="protein sequence ID" value="CCO47679.1"/>
    <property type="molecule type" value="Genomic_DNA"/>
</dbReference>
<evidence type="ECO:0000256" key="2">
    <source>
        <dbReference type="ARBA" id="ARBA00023002"/>
    </source>
</evidence>
<dbReference type="GO" id="GO:0005737">
    <property type="term" value="C:cytoplasm"/>
    <property type="evidence" value="ECO:0007669"/>
    <property type="project" value="TreeGrafter"/>
</dbReference>
<keyword evidence="2 4" id="KW-0560">Oxidoreductase</keyword>
<dbReference type="InterPro" id="IPR015590">
    <property type="entry name" value="Aldehyde_DH_dom"/>
</dbReference>
<evidence type="ECO:0000259" key="8">
    <source>
        <dbReference type="Pfam" id="PF00171"/>
    </source>
</evidence>
<dbReference type="Gene3D" id="3.40.605.10">
    <property type="entry name" value="Aldehyde Dehydrogenase, Chain A, domain 1"/>
    <property type="match status" value="1"/>
</dbReference>
<keyword evidence="3" id="KW-0520">NAD</keyword>
<evidence type="ECO:0000256" key="1">
    <source>
        <dbReference type="ARBA" id="ARBA00009986"/>
    </source>
</evidence>
<dbReference type="PROSITE" id="PS00687">
    <property type="entry name" value="ALDEHYDE_DEHYDR_GLU"/>
    <property type="match status" value="1"/>
</dbReference>
<gene>
    <name evidence="9" type="ORF">VIBNISOn1_330021</name>
</gene>
<dbReference type="GO" id="GO:0006081">
    <property type="term" value="P:aldehyde metabolic process"/>
    <property type="evidence" value="ECO:0007669"/>
    <property type="project" value="InterPro"/>
</dbReference>
<dbReference type="PIRSF" id="PIRSF036492">
    <property type="entry name" value="ALDH"/>
    <property type="match status" value="1"/>
</dbReference>
<dbReference type="CDD" id="cd07133">
    <property type="entry name" value="ALDH_CALDH_CalB"/>
    <property type="match status" value="1"/>
</dbReference>
<feature type="active site" evidence="5">
    <location>
        <position position="250"/>
    </location>
</feature>
<sequence>MTTTQNNPLIAHFHRQKLAFEGEKYPSLEERKQRLMALKDALLLYQDELCEAASKDFGAKHHYETRLTDILPCIQQIKYTSKRLKKWMKPRRRHAGLVLALSKVRVQTQPLGVVGIIAPWNFPVFLSIGPLITALAAGNRAMIKVSEYTPRTNQVLIKMLRSIFSAELVHIVEGDAQVAAQFSSLPFDHLLFTGSTEVGRKVMQSAAPNLTPVTLELGGKSPVVIGPDMTMDDAAERLVYGKTLNSGQICVSPDYVLIPEGKAKEFVKAYKHHFSYLYPSGVNCDAYTSVISQSHFERIQRWLDEAEQGGAWIEPANKYSIDSSQRKMVTQLVMDAPEDSQLMQNEIFGPVLPIVAYKNLDEAIKYINQRPKPLALYVFSHEKLTVETVLEKTHSGGACVNDTILHVVAEDAPFGGVGSSGMGQYHGEEGYLTFSNQRTVVARKKLYPTRMIHPPFRSIHQLVCKWLLR</sequence>
<dbReference type="FunFam" id="3.40.309.10:FF:000003">
    <property type="entry name" value="Aldehyde dehydrogenase"/>
    <property type="match status" value="1"/>
</dbReference>
<dbReference type="InterPro" id="IPR029510">
    <property type="entry name" value="Ald_DH_CS_GLU"/>
</dbReference>
<protein>
    <recommendedName>
        <fullName evidence="4">Aldehyde dehydrogenase</fullName>
    </recommendedName>
</protein>
<proteinExistence type="inferred from homology"/>
<dbReference type="SUPFAM" id="SSF53720">
    <property type="entry name" value="ALDH-like"/>
    <property type="match status" value="1"/>
</dbReference>
<evidence type="ECO:0000313" key="9">
    <source>
        <dbReference type="EMBL" id="CCO47679.1"/>
    </source>
</evidence>
<dbReference type="AlphaFoldDB" id="A0AAV2VSL7"/>
<evidence type="ECO:0000256" key="3">
    <source>
        <dbReference type="ARBA" id="ARBA00023027"/>
    </source>
</evidence>
<evidence type="ECO:0000256" key="7">
    <source>
        <dbReference type="RuleBase" id="RU003345"/>
    </source>
</evidence>
<organism evidence="9 10">
    <name type="scientific">Vibrio nigripulchritudo SOn1</name>
    <dbReference type="NCBI Taxonomy" id="1238450"/>
    <lineage>
        <taxon>Bacteria</taxon>
        <taxon>Pseudomonadati</taxon>
        <taxon>Pseudomonadota</taxon>
        <taxon>Gammaproteobacteria</taxon>
        <taxon>Vibrionales</taxon>
        <taxon>Vibrionaceae</taxon>
        <taxon>Vibrio</taxon>
    </lineage>
</organism>
<feature type="active site" evidence="5 6">
    <location>
        <position position="216"/>
    </location>
</feature>
<dbReference type="GO" id="GO:0004029">
    <property type="term" value="F:aldehyde dehydrogenase (NAD+) activity"/>
    <property type="evidence" value="ECO:0007669"/>
    <property type="project" value="TreeGrafter"/>
</dbReference>
<evidence type="ECO:0000256" key="4">
    <source>
        <dbReference type="PIRNR" id="PIRNR036492"/>
    </source>
</evidence>
<feature type="domain" description="Aldehyde dehydrogenase" evidence="8">
    <location>
        <begin position="19"/>
        <end position="440"/>
    </location>
</feature>
<accession>A0AAV2VSL7</accession>
<dbReference type="PANTHER" id="PTHR43570:SF20">
    <property type="entry name" value="ALDEHYDE DEHYDROGENASE ALDX-RELATED"/>
    <property type="match status" value="1"/>
</dbReference>
<dbReference type="Gene3D" id="3.40.309.10">
    <property type="entry name" value="Aldehyde Dehydrogenase, Chain A, domain 2"/>
    <property type="match status" value="1"/>
</dbReference>
<dbReference type="RefSeq" id="WP_022612400.1">
    <property type="nucleotide sequence ID" value="NZ_LK391965.1"/>
</dbReference>
<reference evidence="9 10" key="1">
    <citation type="journal article" date="2013" name="ISME J.">
        <title>Comparative genomics of pathogenic lineages of Vibrio nigripulchritudo identifies virulence-associated traits.</title>
        <authorList>
            <person name="Goudenege D."/>
            <person name="Labreuche Y."/>
            <person name="Krin E."/>
            <person name="Ansquer D."/>
            <person name="Mangenot S."/>
            <person name="Calteau A."/>
            <person name="Medigue C."/>
            <person name="Mazel D."/>
            <person name="Polz M.F."/>
            <person name="Le Roux F."/>
        </authorList>
    </citation>
    <scope>NUCLEOTIDE SEQUENCE [LARGE SCALE GENOMIC DNA]</scope>
    <source>
        <strain evidence="9 10">SOn1</strain>
    </source>
</reference>
<name>A0AAV2VSL7_9VIBR</name>
<dbReference type="Proteomes" id="UP000018211">
    <property type="component" value="Unassembled WGS sequence"/>
</dbReference>
<dbReference type="InterPro" id="IPR012394">
    <property type="entry name" value="Aldehyde_DH_NAD(P)"/>
</dbReference>
<evidence type="ECO:0000256" key="6">
    <source>
        <dbReference type="PROSITE-ProRule" id="PRU10007"/>
    </source>
</evidence>
<comment type="caution">
    <text evidence="9">The sequence shown here is derived from an EMBL/GenBank/DDBJ whole genome shotgun (WGS) entry which is preliminary data.</text>
</comment>
<dbReference type="InterPro" id="IPR016162">
    <property type="entry name" value="Ald_DH_N"/>
</dbReference>
<dbReference type="InterPro" id="IPR016161">
    <property type="entry name" value="Ald_DH/histidinol_DH"/>
</dbReference>
<comment type="similarity">
    <text evidence="1 4 7">Belongs to the aldehyde dehydrogenase family.</text>
</comment>
<evidence type="ECO:0000256" key="5">
    <source>
        <dbReference type="PIRSR" id="PIRSR036492-1"/>
    </source>
</evidence>
<dbReference type="PANTHER" id="PTHR43570">
    <property type="entry name" value="ALDEHYDE DEHYDROGENASE"/>
    <property type="match status" value="1"/>
</dbReference>
<dbReference type="InterPro" id="IPR016163">
    <property type="entry name" value="Ald_DH_C"/>
</dbReference>